<dbReference type="AlphaFoldDB" id="A0A0C9X844"/>
<feature type="domain" description="DUF6593" evidence="1">
    <location>
        <begin position="46"/>
        <end position="200"/>
    </location>
</feature>
<dbReference type="Proteomes" id="UP000054477">
    <property type="component" value="Unassembled WGS sequence"/>
</dbReference>
<sequence length="221" mass="24387">MPLKSMILSSLIDESCGRQCREVLKSELLPRRSTMSDLLTLVLQPDNPCNTTIIDEETGKVMYQVATEHGKSTVTRAKNAVGESIASWEWRDVRSDIITLGNGTPTSVSSWLKKSLVPFKDTVTFKDASGRNFKWKGNGAGMQFELYIETDKISPIAQFRKSRRVANAETKAATLTLNGIGKEIIDLVVISFLVLEKARRGKETSMLNRAQSEALGGAFSV</sequence>
<reference evidence="3" key="2">
    <citation type="submission" date="2015-01" db="EMBL/GenBank/DDBJ databases">
        <title>Evolutionary Origins and Diversification of the Mycorrhizal Mutualists.</title>
        <authorList>
            <consortium name="DOE Joint Genome Institute"/>
            <consortium name="Mycorrhizal Genomics Consortium"/>
            <person name="Kohler A."/>
            <person name="Kuo A."/>
            <person name="Nagy L.G."/>
            <person name="Floudas D."/>
            <person name="Copeland A."/>
            <person name="Barry K.W."/>
            <person name="Cichocki N."/>
            <person name="Veneault-Fourrey C."/>
            <person name="LaButti K."/>
            <person name="Lindquist E.A."/>
            <person name="Lipzen A."/>
            <person name="Lundell T."/>
            <person name="Morin E."/>
            <person name="Murat C."/>
            <person name="Riley R."/>
            <person name="Ohm R."/>
            <person name="Sun H."/>
            <person name="Tunlid A."/>
            <person name="Henrissat B."/>
            <person name="Grigoriev I.V."/>
            <person name="Hibbett D.S."/>
            <person name="Martin F."/>
        </authorList>
    </citation>
    <scope>NUCLEOTIDE SEQUENCE [LARGE SCALE GENOMIC DNA]</scope>
    <source>
        <strain evidence="3">LaAM-08-1</strain>
    </source>
</reference>
<dbReference type="OrthoDB" id="3256331at2759"/>
<name>A0A0C9X844_9AGAR</name>
<evidence type="ECO:0000313" key="2">
    <source>
        <dbReference type="EMBL" id="KIJ92492.1"/>
    </source>
</evidence>
<dbReference type="HOGENOM" id="CLU_084280_0_1_1"/>
<reference evidence="2 3" key="1">
    <citation type="submission" date="2014-04" db="EMBL/GenBank/DDBJ databases">
        <authorList>
            <consortium name="DOE Joint Genome Institute"/>
            <person name="Kuo A."/>
            <person name="Kohler A."/>
            <person name="Nagy L.G."/>
            <person name="Floudas D."/>
            <person name="Copeland A."/>
            <person name="Barry K.W."/>
            <person name="Cichocki N."/>
            <person name="Veneault-Fourrey C."/>
            <person name="LaButti K."/>
            <person name="Lindquist E.A."/>
            <person name="Lipzen A."/>
            <person name="Lundell T."/>
            <person name="Morin E."/>
            <person name="Murat C."/>
            <person name="Sun H."/>
            <person name="Tunlid A."/>
            <person name="Henrissat B."/>
            <person name="Grigoriev I.V."/>
            <person name="Hibbett D.S."/>
            <person name="Martin F."/>
            <person name="Nordberg H.P."/>
            <person name="Cantor M.N."/>
            <person name="Hua S.X."/>
        </authorList>
    </citation>
    <scope>NUCLEOTIDE SEQUENCE [LARGE SCALE GENOMIC DNA]</scope>
    <source>
        <strain evidence="2 3">LaAM-08-1</strain>
    </source>
</reference>
<organism evidence="2 3">
    <name type="scientific">Laccaria amethystina LaAM-08-1</name>
    <dbReference type="NCBI Taxonomy" id="1095629"/>
    <lineage>
        <taxon>Eukaryota</taxon>
        <taxon>Fungi</taxon>
        <taxon>Dikarya</taxon>
        <taxon>Basidiomycota</taxon>
        <taxon>Agaricomycotina</taxon>
        <taxon>Agaricomycetes</taxon>
        <taxon>Agaricomycetidae</taxon>
        <taxon>Agaricales</taxon>
        <taxon>Agaricineae</taxon>
        <taxon>Hydnangiaceae</taxon>
        <taxon>Laccaria</taxon>
    </lineage>
</organism>
<dbReference type="InterPro" id="IPR046528">
    <property type="entry name" value="DUF6593"/>
</dbReference>
<proteinExistence type="predicted"/>
<evidence type="ECO:0000313" key="3">
    <source>
        <dbReference type="Proteomes" id="UP000054477"/>
    </source>
</evidence>
<protein>
    <recommendedName>
        <fullName evidence="1">DUF6593 domain-containing protein</fullName>
    </recommendedName>
</protein>
<evidence type="ECO:0000259" key="1">
    <source>
        <dbReference type="Pfam" id="PF20236"/>
    </source>
</evidence>
<gene>
    <name evidence="2" type="ORF">K443DRAFT_434919</name>
</gene>
<dbReference type="Pfam" id="PF20236">
    <property type="entry name" value="DUF6593"/>
    <property type="match status" value="1"/>
</dbReference>
<accession>A0A0C9X844</accession>
<keyword evidence="3" id="KW-1185">Reference proteome</keyword>
<dbReference type="EMBL" id="KN838905">
    <property type="protein sequence ID" value="KIJ92492.1"/>
    <property type="molecule type" value="Genomic_DNA"/>
</dbReference>